<evidence type="ECO:0000313" key="3">
    <source>
        <dbReference type="EMBL" id="CAK9042710.1"/>
    </source>
</evidence>
<dbReference type="PANTHER" id="PTHR48050:SF13">
    <property type="entry name" value="STEROL 3-BETA-GLUCOSYLTRANSFERASE UGT80A2"/>
    <property type="match status" value="1"/>
</dbReference>
<protein>
    <submittedName>
        <fullName evidence="3">Sterol 3-beta-glucosyltransferase UGT80B1 (Protein TRANSPARENT TESTA 15) (UDP-glucose:sterol glucosyltransferase 80B1)</fullName>
    </submittedName>
</protein>
<evidence type="ECO:0000259" key="2">
    <source>
        <dbReference type="Pfam" id="PF06722"/>
    </source>
</evidence>
<gene>
    <name evidence="3" type="ORF">SCF082_LOCUS24546</name>
</gene>
<organism evidence="3 4">
    <name type="scientific">Durusdinium trenchii</name>
    <dbReference type="NCBI Taxonomy" id="1381693"/>
    <lineage>
        <taxon>Eukaryota</taxon>
        <taxon>Sar</taxon>
        <taxon>Alveolata</taxon>
        <taxon>Dinophyceae</taxon>
        <taxon>Suessiales</taxon>
        <taxon>Symbiodiniaceae</taxon>
        <taxon>Durusdinium</taxon>
    </lineage>
</organism>
<dbReference type="Pfam" id="PF06722">
    <property type="entry name" value="EryCIII-like_C"/>
    <property type="match status" value="1"/>
</dbReference>
<dbReference type="Proteomes" id="UP001642464">
    <property type="component" value="Unassembled WGS sequence"/>
</dbReference>
<dbReference type="Gene3D" id="3.40.50.2000">
    <property type="entry name" value="Glycogen Phosphorylase B"/>
    <property type="match status" value="2"/>
</dbReference>
<accession>A0ABP0LX92</accession>
<dbReference type="CDD" id="cd03784">
    <property type="entry name" value="GT1_Gtf-like"/>
    <property type="match status" value="1"/>
</dbReference>
<proteinExistence type="predicted"/>
<keyword evidence="4" id="KW-1185">Reference proteome</keyword>
<evidence type="ECO:0000313" key="4">
    <source>
        <dbReference type="Proteomes" id="UP001642464"/>
    </source>
</evidence>
<dbReference type="EMBL" id="CAXAMM010018113">
    <property type="protein sequence ID" value="CAK9042710.1"/>
    <property type="molecule type" value="Genomic_DNA"/>
</dbReference>
<reference evidence="3 4" key="1">
    <citation type="submission" date="2024-02" db="EMBL/GenBank/DDBJ databases">
        <authorList>
            <person name="Chen Y."/>
            <person name="Shah S."/>
            <person name="Dougan E. K."/>
            <person name="Thang M."/>
            <person name="Chan C."/>
        </authorList>
    </citation>
    <scope>NUCLEOTIDE SEQUENCE [LARGE SCALE GENOMIC DNA]</scope>
</reference>
<evidence type="ECO:0000256" key="1">
    <source>
        <dbReference type="ARBA" id="ARBA00022679"/>
    </source>
</evidence>
<dbReference type="SUPFAM" id="SSF53756">
    <property type="entry name" value="UDP-Glycosyltransferase/glycogen phosphorylase"/>
    <property type="match status" value="1"/>
</dbReference>
<sequence length="409" mass="46452">MAQTSTSSDGAERILLMSLGSRGDMEPFLALAEELRRERSTELRLAFCFPEQFRSLASEVSSEFYGLDRAFLELMESDDVKKIIAQVGSFLSRARAFWRLFWDTKPLQQQLIRDQRQAVEAFRPDLIIFHIKCVYPILAALQLGQRVKLLCPVPCMLHPVDSEPSVGFGSPGSVWWNRLTYTLANKMMIEKAILGFGAPLCREFGFQSLDRQQLEHWIFHVLPTEYAISEELFPRPSEWPEHVVMSNFRERDKTKHWAPPAEVVAFFEKHPAPLYVGFGSMINDRPKEIGQILLAVTAEMQLPVLLNAGWGGIEVEDCPAHALLVRDIPFDWLFPRVRAVVHHGGSGTTHSALRCGRKQLIIPHLADQFMWMRLVAKANQGPMGVAIKDFTKESFQKALTDLLNPAVPR</sequence>
<name>A0ABP0LX92_9DINO</name>
<comment type="caution">
    <text evidence="3">The sequence shown here is derived from an EMBL/GenBank/DDBJ whole genome shotgun (WGS) entry which is preliminary data.</text>
</comment>
<dbReference type="InterPro" id="IPR010610">
    <property type="entry name" value="EryCIII-like_C"/>
</dbReference>
<dbReference type="InterPro" id="IPR050426">
    <property type="entry name" value="Glycosyltransferase_28"/>
</dbReference>
<keyword evidence="1" id="KW-0808">Transferase</keyword>
<dbReference type="InterPro" id="IPR002213">
    <property type="entry name" value="UDP_glucos_trans"/>
</dbReference>
<dbReference type="PANTHER" id="PTHR48050">
    <property type="entry name" value="STEROL 3-BETA-GLUCOSYLTRANSFERASE"/>
    <property type="match status" value="1"/>
</dbReference>
<feature type="domain" description="Erythromycin biosynthesis protein CIII-like C-terminal" evidence="2">
    <location>
        <begin position="314"/>
        <end position="402"/>
    </location>
</feature>